<organism evidence="2 3">
    <name type="scientific">Arenibacterium halophilum</name>
    <dbReference type="NCBI Taxonomy" id="2583821"/>
    <lineage>
        <taxon>Bacteria</taxon>
        <taxon>Pseudomonadati</taxon>
        <taxon>Pseudomonadota</taxon>
        <taxon>Alphaproteobacteria</taxon>
        <taxon>Rhodobacterales</taxon>
        <taxon>Paracoccaceae</taxon>
        <taxon>Arenibacterium</taxon>
    </lineage>
</organism>
<dbReference type="Proteomes" id="UP001191082">
    <property type="component" value="Unassembled WGS sequence"/>
</dbReference>
<dbReference type="CDD" id="cd05233">
    <property type="entry name" value="SDR_c"/>
    <property type="match status" value="1"/>
</dbReference>
<evidence type="ECO:0000313" key="3">
    <source>
        <dbReference type="Proteomes" id="UP001191082"/>
    </source>
</evidence>
<dbReference type="PRINTS" id="PR00081">
    <property type="entry name" value="GDHRDH"/>
</dbReference>
<dbReference type="Pfam" id="PF13561">
    <property type="entry name" value="adh_short_C2"/>
    <property type="match status" value="1"/>
</dbReference>
<protein>
    <submittedName>
        <fullName evidence="2">SDR family oxidoreductase</fullName>
    </submittedName>
</protein>
<accession>A0ABY2XAS1</accession>
<reference evidence="2 3" key="1">
    <citation type="submission" date="2019-05" db="EMBL/GenBank/DDBJ databases">
        <title>Marivita sp. nov. isolated from sea sediment.</title>
        <authorList>
            <person name="Kim W."/>
        </authorList>
    </citation>
    <scope>NUCLEOTIDE SEQUENCE [LARGE SCALE GENOMIC DNA]</scope>
    <source>
        <strain evidence="2 3">CAU 1492</strain>
    </source>
</reference>
<comment type="similarity">
    <text evidence="1">Belongs to the short-chain dehydrogenases/reductases (SDR) family.</text>
</comment>
<proteinExistence type="inferred from homology"/>
<evidence type="ECO:0000256" key="1">
    <source>
        <dbReference type="ARBA" id="ARBA00006484"/>
    </source>
</evidence>
<dbReference type="PANTHER" id="PTHR42760">
    <property type="entry name" value="SHORT-CHAIN DEHYDROGENASES/REDUCTASES FAMILY MEMBER"/>
    <property type="match status" value="1"/>
</dbReference>
<dbReference type="SUPFAM" id="SSF51735">
    <property type="entry name" value="NAD(P)-binding Rossmann-fold domains"/>
    <property type="match status" value="1"/>
</dbReference>
<comment type="caution">
    <text evidence="2">The sequence shown here is derived from an EMBL/GenBank/DDBJ whole genome shotgun (WGS) entry which is preliminary data.</text>
</comment>
<dbReference type="EMBL" id="VCPC01000002">
    <property type="protein sequence ID" value="TMV13472.1"/>
    <property type="molecule type" value="Genomic_DNA"/>
</dbReference>
<dbReference type="PANTHER" id="PTHR42760:SF122">
    <property type="entry name" value="NAD(P)-BINDING PROTEIN"/>
    <property type="match status" value="1"/>
</dbReference>
<name>A0ABY2XAS1_9RHOB</name>
<evidence type="ECO:0000313" key="2">
    <source>
        <dbReference type="EMBL" id="TMV13472.1"/>
    </source>
</evidence>
<dbReference type="Gene3D" id="3.40.50.720">
    <property type="entry name" value="NAD(P)-binding Rossmann-like Domain"/>
    <property type="match status" value="1"/>
</dbReference>
<dbReference type="InterPro" id="IPR036291">
    <property type="entry name" value="NAD(P)-bd_dom_sf"/>
</dbReference>
<sequence length="256" mass="26544">MVTWQGFDGGVAIITGGAGAIGIAIARSLGNGGARVALWDTRDEALEAAGATLAKDGIEHLLYRADLTQEPEVEAAHEATVAAFGPVDMLVNAAGISPREAAVSQSLDTWQRTMDVNVTSVFLASRIVARGMIAKGTAGRMVHLGSIMGLSGGGLYPNLAYHTSKGAIVNATRAMACEWAADGLRVNSVAPTWVDTPFLGALKSDPEAMRRIAEVTPLGRVATAEEVADAVCFLLSKQSAMITGHTLPVDGGFLSK</sequence>
<dbReference type="PRINTS" id="PR00080">
    <property type="entry name" value="SDRFAMILY"/>
</dbReference>
<gene>
    <name evidence="2" type="ORF">FGK64_12080</name>
</gene>
<dbReference type="InterPro" id="IPR002347">
    <property type="entry name" value="SDR_fam"/>
</dbReference>
<keyword evidence="3" id="KW-1185">Reference proteome</keyword>